<keyword evidence="2" id="KW-1185">Reference proteome</keyword>
<dbReference type="Proteomes" id="UP001145087">
    <property type="component" value="Unassembled WGS sequence"/>
</dbReference>
<protein>
    <submittedName>
        <fullName evidence="1">Uncharacterized protein</fullName>
    </submittedName>
</protein>
<dbReference type="RefSeq" id="WP_343331623.1">
    <property type="nucleotide sequence ID" value="NZ_JAPOHD010000005.1"/>
</dbReference>
<dbReference type="AlphaFoldDB" id="A0A9X3F261"/>
<comment type="caution">
    <text evidence="1">The sequence shown here is derived from an EMBL/GenBank/DDBJ whole genome shotgun (WGS) entry which is preliminary data.</text>
</comment>
<organism evidence="1 2">
    <name type="scientific">Draconibacterium aestuarii</name>
    <dbReference type="NCBI Taxonomy" id="2998507"/>
    <lineage>
        <taxon>Bacteria</taxon>
        <taxon>Pseudomonadati</taxon>
        <taxon>Bacteroidota</taxon>
        <taxon>Bacteroidia</taxon>
        <taxon>Marinilabiliales</taxon>
        <taxon>Prolixibacteraceae</taxon>
        <taxon>Draconibacterium</taxon>
    </lineage>
</organism>
<proteinExistence type="predicted"/>
<name>A0A9X3F261_9BACT</name>
<gene>
    <name evidence="1" type="ORF">OU798_01505</name>
</gene>
<evidence type="ECO:0000313" key="2">
    <source>
        <dbReference type="Proteomes" id="UP001145087"/>
    </source>
</evidence>
<accession>A0A9X3F261</accession>
<reference evidence="1" key="1">
    <citation type="submission" date="2022-11" db="EMBL/GenBank/DDBJ databases">
        <title>Marilongibacter aestuarii gen. nov., sp. nov., isolated from tidal flat sediment.</title>
        <authorList>
            <person name="Jiayan W."/>
        </authorList>
    </citation>
    <scope>NUCLEOTIDE SEQUENCE</scope>
    <source>
        <strain evidence="1">Z1-6</strain>
    </source>
</reference>
<sequence length="66" mass="7757">MISFSDLPAENHLTPRKSENMMSVLLLRDLYGLLRFPKFPEIYFTIKDKNIWATEKSPRNTGIFSH</sequence>
<evidence type="ECO:0000313" key="1">
    <source>
        <dbReference type="EMBL" id="MCY1718998.1"/>
    </source>
</evidence>
<dbReference type="EMBL" id="JAPOHD010000005">
    <property type="protein sequence ID" value="MCY1718998.1"/>
    <property type="molecule type" value="Genomic_DNA"/>
</dbReference>